<evidence type="ECO:0000256" key="6">
    <source>
        <dbReference type="ARBA" id="ARBA00023125"/>
    </source>
</evidence>
<accession>A0ABT9UD59</accession>
<keyword evidence="2 9" id="KW-0963">Cytoplasm</keyword>
<evidence type="ECO:0000313" key="12">
    <source>
        <dbReference type="EMBL" id="MDQ0116605.1"/>
    </source>
</evidence>
<reference evidence="12 13" key="1">
    <citation type="submission" date="2023-07" db="EMBL/GenBank/DDBJ databases">
        <title>Sorghum-associated microbial communities from plants grown in Nebraska, USA.</title>
        <authorList>
            <person name="Schachtman D."/>
        </authorList>
    </citation>
    <scope>NUCLEOTIDE SEQUENCE [LARGE SCALE GENOMIC DNA]</scope>
    <source>
        <strain evidence="12 13">CC482</strain>
    </source>
</reference>
<dbReference type="EMBL" id="JAUSSU010000022">
    <property type="protein sequence ID" value="MDQ0116605.1"/>
    <property type="molecule type" value="Genomic_DNA"/>
</dbReference>
<dbReference type="InterPro" id="IPR051271">
    <property type="entry name" value="2C-system_Tx_regulators"/>
</dbReference>
<evidence type="ECO:0000256" key="9">
    <source>
        <dbReference type="PIRNR" id="PIRNR006171"/>
    </source>
</evidence>
<dbReference type="SUPFAM" id="SSF46785">
    <property type="entry name" value="Winged helix' DNA-binding domain"/>
    <property type="match status" value="1"/>
</dbReference>
<keyword evidence="3 10" id="KW-0597">Phosphoprotein</keyword>
<dbReference type="PIRSF" id="PIRSF006171">
    <property type="entry name" value="RR_citrat_malat"/>
    <property type="match status" value="1"/>
</dbReference>
<evidence type="ECO:0000313" key="13">
    <source>
        <dbReference type="Proteomes" id="UP001229346"/>
    </source>
</evidence>
<dbReference type="Pfam" id="PF08279">
    <property type="entry name" value="HTH_11"/>
    <property type="match status" value="1"/>
</dbReference>
<dbReference type="PANTHER" id="PTHR45526">
    <property type="entry name" value="TRANSCRIPTIONAL REGULATORY PROTEIN DPIA"/>
    <property type="match status" value="1"/>
</dbReference>
<evidence type="ECO:0000256" key="7">
    <source>
        <dbReference type="ARBA" id="ARBA00023159"/>
    </source>
</evidence>
<keyword evidence="6 9" id="KW-0238">DNA-binding</keyword>
<comment type="caution">
    <text evidence="12">The sequence shown here is derived from an EMBL/GenBank/DDBJ whole genome shotgun (WGS) entry which is preliminary data.</text>
</comment>
<dbReference type="PANTHER" id="PTHR45526:SF1">
    <property type="entry name" value="TRANSCRIPTIONAL REGULATORY PROTEIN DCUR-RELATED"/>
    <property type="match status" value="1"/>
</dbReference>
<dbReference type="SMART" id="SM00448">
    <property type="entry name" value="REC"/>
    <property type="match status" value="1"/>
</dbReference>
<evidence type="ECO:0000256" key="4">
    <source>
        <dbReference type="ARBA" id="ARBA00023012"/>
    </source>
</evidence>
<sequence length="239" mass="26253">METIRVLLIEDDPMVQEVNRQFVEGVDGFLVIGTAASGSEGLRLIYDLSPDLVILDIFMPGLDGIGLLQRVREEQLEVDVIVISAANDIATIGRMLQNGAVDYIMKPFKFERVKQALERYRSKKNSLGSSKAVTQNELDLVLFGEHTASASEPASETLPAAQAGLPKGMQAATLRHILKFLETQPKPVSAEETAEAVGIARVTARRYLEYLEKTGSVRLELQYGVGRPLNTYLYADTGL</sequence>
<evidence type="ECO:0000256" key="2">
    <source>
        <dbReference type="ARBA" id="ARBA00022490"/>
    </source>
</evidence>
<keyword evidence="8 9" id="KW-0804">Transcription</keyword>
<protein>
    <recommendedName>
        <fullName evidence="9">Transcriptional regulatory protein</fullName>
    </recommendedName>
</protein>
<dbReference type="Proteomes" id="UP001229346">
    <property type="component" value="Unassembled WGS sequence"/>
</dbReference>
<evidence type="ECO:0000259" key="11">
    <source>
        <dbReference type="PROSITE" id="PS50110"/>
    </source>
</evidence>
<dbReference type="InterPro" id="IPR011006">
    <property type="entry name" value="CheY-like_superfamily"/>
</dbReference>
<evidence type="ECO:0000256" key="8">
    <source>
        <dbReference type="ARBA" id="ARBA00023163"/>
    </source>
</evidence>
<dbReference type="Gene3D" id="3.40.50.2300">
    <property type="match status" value="1"/>
</dbReference>
<dbReference type="PROSITE" id="PS50110">
    <property type="entry name" value="RESPONSE_REGULATORY"/>
    <property type="match status" value="1"/>
</dbReference>
<keyword evidence="4 9" id="KW-0902">Two-component regulatory system</keyword>
<name>A0ABT9UD59_PAEHA</name>
<gene>
    <name evidence="12" type="ORF">J2T15_006087</name>
</gene>
<dbReference type="SUPFAM" id="SSF52172">
    <property type="entry name" value="CheY-like"/>
    <property type="match status" value="1"/>
</dbReference>
<evidence type="ECO:0000256" key="3">
    <source>
        <dbReference type="ARBA" id="ARBA00022553"/>
    </source>
</evidence>
<dbReference type="RefSeq" id="WP_307208680.1">
    <property type="nucleotide sequence ID" value="NZ_JAUSSU010000022.1"/>
</dbReference>
<evidence type="ECO:0000256" key="10">
    <source>
        <dbReference type="PROSITE-ProRule" id="PRU00169"/>
    </source>
</evidence>
<keyword evidence="13" id="KW-1185">Reference proteome</keyword>
<keyword evidence="7 9" id="KW-0010">Activator</keyword>
<dbReference type="Pfam" id="PF00072">
    <property type="entry name" value="Response_reg"/>
    <property type="match status" value="1"/>
</dbReference>
<dbReference type="InterPro" id="IPR013196">
    <property type="entry name" value="HTH_11"/>
</dbReference>
<dbReference type="InterPro" id="IPR024187">
    <property type="entry name" value="Sig_transdc_resp-reg_cit/mal"/>
</dbReference>
<organism evidence="12 13">
    <name type="scientific">Paenibacillus harenae</name>
    <dbReference type="NCBI Taxonomy" id="306543"/>
    <lineage>
        <taxon>Bacteria</taxon>
        <taxon>Bacillati</taxon>
        <taxon>Bacillota</taxon>
        <taxon>Bacilli</taxon>
        <taxon>Bacillales</taxon>
        <taxon>Paenibacillaceae</taxon>
        <taxon>Paenibacillus</taxon>
    </lineage>
</organism>
<keyword evidence="5 9" id="KW-0805">Transcription regulation</keyword>
<dbReference type="InterPro" id="IPR036390">
    <property type="entry name" value="WH_DNA-bd_sf"/>
</dbReference>
<evidence type="ECO:0000256" key="5">
    <source>
        <dbReference type="ARBA" id="ARBA00023015"/>
    </source>
</evidence>
<dbReference type="CDD" id="cd19925">
    <property type="entry name" value="REC_citrate_TCS"/>
    <property type="match status" value="1"/>
</dbReference>
<feature type="modified residue" description="4-aspartylphosphate" evidence="10">
    <location>
        <position position="56"/>
    </location>
</feature>
<dbReference type="Gene3D" id="1.10.10.10">
    <property type="entry name" value="Winged helix-like DNA-binding domain superfamily/Winged helix DNA-binding domain"/>
    <property type="match status" value="1"/>
</dbReference>
<feature type="domain" description="Response regulatory" evidence="11">
    <location>
        <begin position="5"/>
        <end position="121"/>
    </location>
</feature>
<proteinExistence type="predicted"/>
<dbReference type="InterPro" id="IPR036388">
    <property type="entry name" value="WH-like_DNA-bd_sf"/>
</dbReference>
<evidence type="ECO:0000256" key="1">
    <source>
        <dbReference type="ARBA" id="ARBA00004496"/>
    </source>
</evidence>
<dbReference type="InterPro" id="IPR001789">
    <property type="entry name" value="Sig_transdc_resp-reg_receiver"/>
</dbReference>
<comment type="subcellular location">
    <subcellularLocation>
        <location evidence="1 9">Cytoplasm</location>
    </subcellularLocation>
</comment>